<evidence type="ECO:0000256" key="2">
    <source>
        <dbReference type="ARBA" id="ARBA00022771"/>
    </source>
</evidence>
<dbReference type="SUPFAM" id="SSF57850">
    <property type="entry name" value="RING/U-box"/>
    <property type="match status" value="1"/>
</dbReference>
<dbReference type="Pfam" id="PF01388">
    <property type="entry name" value="ARID"/>
    <property type="match status" value="1"/>
</dbReference>
<dbReference type="Pfam" id="PF13920">
    <property type="entry name" value="zf-C3HC4_3"/>
    <property type="match status" value="1"/>
</dbReference>
<dbReference type="PROSITE" id="PS50089">
    <property type="entry name" value="ZF_RING_2"/>
    <property type="match status" value="1"/>
</dbReference>
<keyword evidence="2 4" id="KW-0863">Zinc-finger</keyword>
<feature type="domain" description="RING-type" evidence="7">
    <location>
        <begin position="7"/>
        <end position="45"/>
    </location>
</feature>
<evidence type="ECO:0000256" key="6">
    <source>
        <dbReference type="SAM" id="MobiDB-lite"/>
    </source>
</evidence>
<dbReference type="PROSITE" id="PS51011">
    <property type="entry name" value="ARID"/>
    <property type="match status" value="1"/>
</dbReference>
<feature type="region of interest" description="Disordered" evidence="6">
    <location>
        <begin position="411"/>
        <end position="478"/>
    </location>
</feature>
<feature type="coiled-coil region" evidence="5">
    <location>
        <begin position="143"/>
        <end position="170"/>
    </location>
</feature>
<protein>
    <recommendedName>
        <fullName evidence="11">RING-type domain-containing protein</fullName>
    </recommendedName>
</protein>
<proteinExistence type="predicted"/>
<organism evidence="9 10">
    <name type="scientific">Marasmiellus scandens</name>
    <dbReference type="NCBI Taxonomy" id="2682957"/>
    <lineage>
        <taxon>Eukaryota</taxon>
        <taxon>Fungi</taxon>
        <taxon>Dikarya</taxon>
        <taxon>Basidiomycota</taxon>
        <taxon>Agaricomycotina</taxon>
        <taxon>Agaricomycetes</taxon>
        <taxon>Agaricomycetidae</taxon>
        <taxon>Agaricales</taxon>
        <taxon>Marasmiineae</taxon>
        <taxon>Omphalotaceae</taxon>
        <taxon>Marasmiellus</taxon>
    </lineage>
</organism>
<keyword evidence="5" id="KW-0175">Coiled coil</keyword>
<dbReference type="EMBL" id="JBANRG010000079">
    <property type="protein sequence ID" value="KAK7438430.1"/>
    <property type="molecule type" value="Genomic_DNA"/>
</dbReference>
<dbReference type="CDD" id="cd16100">
    <property type="entry name" value="ARID"/>
    <property type="match status" value="1"/>
</dbReference>
<keyword evidence="1" id="KW-0479">Metal-binding</keyword>
<evidence type="ECO:0000256" key="3">
    <source>
        <dbReference type="ARBA" id="ARBA00022833"/>
    </source>
</evidence>
<dbReference type="InterPro" id="IPR036431">
    <property type="entry name" value="ARID_dom_sf"/>
</dbReference>
<feature type="region of interest" description="Disordered" evidence="6">
    <location>
        <begin position="213"/>
        <end position="235"/>
    </location>
</feature>
<dbReference type="InterPro" id="IPR001606">
    <property type="entry name" value="ARID_dom"/>
</dbReference>
<feature type="compositionally biased region" description="Basic and acidic residues" evidence="6">
    <location>
        <begin position="437"/>
        <end position="449"/>
    </location>
</feature>
<evidence type="ECO:0000313" key="10">
    <source>
        <dbReference type="Proteomes" id="UP001498398"/>
    </source>
</evidence>
<gene>
    <name evidence="9" type="ORF">VKT23_018044</name>
</gene>
<feature type="compositionally biased region" description="Polar residues" evidence="6">
    <location>
        <begin position="411"/>
        <end position="433"/>
    </location>
</feature>
<evidence type="ECO:0000313" key="9">
    <source>
        <dbReference type="EMBL" id="KAK7438430.1"/>
    </source>
</evidence>
<reference evidence="9 10" key="1">
    <citation type="submission" date="2024-01" db="EMBL/GenBank/DDBJ databases">
        <title>A draft genome for the cacao thread blight pathogen Marasmiellus scandens.</title>
        <authorList>
            <person name="Baruah I.K."/>
            <person name="Leung J."/>
            <person name="Bukari Y."/>
            <person name="Amoako-Attah I."/>
            <person name="Meinhardt L.W."/>
            <person name="Bailey B.A."/>
            <person name="Cohen S.P."/>
        </authorList>
    </citation>
    <scope>NUCLEOTIDE SEQUENCE [LARGE SCALE GENOMIC DNA]</scope>
    <source>
        <strain evidence="9 10">GH-19</strain>
    </source>
</reference>
<dbReference type="InterPro" id="IPR001841">
    <property type="entry name" value="Znf_RING"/>
</dbReference>
<feature type="domain" description="ARID" evidence="8">
    <location>
        <begin position="240"/>
        <end position="367"/>
    </location>
</feature>
<feature type="compositionally biased region" description="Polar residues" evidence="6">
    <location>
        <begin position="213"/>
        <end position="228"/>
    </location>
</feature>
<evidence type="ECO:0000259" key="7">
    <source>
        <dbReference type="PROSITE" id="PS50089"/>
    </source>
</evidence>
<evidence type="ECO:0000256" key="1">
    <source>
        <dbReference type="ARBA" id="ARBA00022723"/>
    </source>
</evidence>
<evidence type="ECO:0008006" key="11">
    <source>
        <dbReference type="Google" id="ProtNLM"/>
    </source>
</evidence>
<dbReference type="PROSITE" id="PS00518">
    <property type="entry name" value="ZF_RING_1"/>
    <property type="match status" value="1"/>
</dbReference>
<name>A0ABR1IUJ6_9AGAR</name>
<sequence>MALLFACDICLEDLPLERFLFYKCGHGYCSICIPQISGKTCPTCRKSLRKDNIPHRVYVTPVNTAEERADYLGHALNALGPESSTSAMNVAKLGMKMKSVAEELRVDQVTSSKLLAISNNMNERIAPLLFQLQEQKRAFQHSLPRVQLRADRAEKEAESLKQQLMEKTVTLVDKEKAYRDLWGCFEAQRRENERLKQMFAGIESTRGEAVHWDQNTQGSSQVANQTPVNPQPRPKNPEALKHILKILQILNAIHRKRNTPLPPALLGIPSPNYDPATSPFKDIQLGPTPGTVHVADKPINIYALFAAVLSRGGAATLTSNNAWSTLLPHFRLPEQHSTPDRCSLINVPEVLRHHYNLIFGPMEHLYLRKRPSAQTDMHDQTAASLPPRLDPPNARYSPVLAYNVNPHAASTSSLTGTSYEGHQETFVSPSSSYGIKRKSESEESIEKAARLKIGPPEPSSVSWPSFDPSYMGPAPRYS</sequence>
<comment type="caution">
    <text evidence="9">The sequence shown here is derived from an EMBL/GenBank/DDBJ whole genome shotgun (WGS) entry which is preliminary data.</text>
</comment>
<keyword evidence="3" id="KW-0862">Zinc</keyword>
<dbReference type="Gene3D" id="3.30.40.10">
    <property type="entry name" value="Zinc/RING finger domain, C3HC4 (zinc finger)"/>
    <property type="match status" value="1"/>
</dbReference>
<accession>A0ABR1IUJ6</accession>
<keyword evidence="10" id="KW-1185">Reference proteome</keyword>
<evidence type="ECO:0000256" key="4">
    <source>
        <dbReference type="PROSITE-ProRule" id="PRU00175"/>
    </source>
</evidence>
<dbReference type="SUPFAM" id="SSF46774">
    <property type="entry name" value="ARID-like"/>
    <property type="match status" value="1"/>
</dbReference>
<dbReference type="InterPro" id="IPR013083">
    <property type="entry name" value="Znf_RING/FYVE/PHD"/>
</dbReference>
<dbReference type="Gene3D" id="1.10.150.60">
    <property type="entry name" value="ARID DNA-binding domain"/>
    <property type="match status" value="1"/>
</dbReference>
<dbReference type="Proteomes" id="UP001498398">
    <property type="component" value="Unassembled WGS sequence"/>
</dbReference>
<evidence type="ECO:0000256" key="5">
    <source>
        <dbReference type="SAM" id="Coils"/>
    </source>
</evidence>
<dbReference type="SMART" id="SM00184">
    <property type="entry name" value="RING"/>
    <property type="match status" value="1"/>
</dbReference>
<dbReference type="InterPro" id="IPR017907">
    <property type="entry name" value="Znf_RING_CS"/>
</dbReference>
<evidence type="ECO:0000259" key="8">
    <source>
        <dbReference type="PROSITE" id="PS51011"/>
    </source>
</evidence>